<organism evidence="2 3">
    <name type="scientific">Heliocybe sulcata</name>
    <dbReference type="NCBI Taxonomy" id="5364"/>
    <lineage>
        <taxon>Eukaryota</taxon>
        <taxon>Fungi</taxon>
        <taxon>Dikarya</taxon>
        <taxon>Basidiomycota</taxon>
        <taxon>Agaricomycotina</taxon>
        <taxon>Agaricomycetes</taxon>
        <taxon>Gloeophyllales</taxon>
        <taxon>Gloeophyllaceae</taxon>
        <taxon>Heliocybe</taxon>
    </lineage>
</organism>
<feature type="domain" description="Protein kinase" evidence="1">
    <location>
        <begin position="1"/>
        <end position="281"/>
    </location>
</feature>
<proteinExistence type="predicted"/>
<dbReference type="PROSITE" id="PS50011">
    <property type="entry name" value="PROTEIN_KINASE_DOM"/>
    <property type="match status" value="1"/>
</dbReference>
<keyword evidence="2" id="KW-0808">Transferase</keyword>
<dbReference type="InterPro" id="IPR011009">
    <property type="entry name" value="Kinase-like_dom_sf"/>
</dbReference>
<keyword evidence="2" id="KW-0418">Kinase</keyword>
<dbReference type="SUPFAM" id="SSF56112">
    <property type="entry name" value="Protein kinase-like (PK-like)"/>
    <property type="match status" value="1"/>
</dbReference>
<accession>A0A5C3N9R5</accession>
<name>A0A5C3N9R5_9AGAM</name>
<reference evidence="2 3" key="1">
    <citation type="journal article" date="2019" name="Nat. Ecol. Evol.">
        <title>Megaphylogeny resolves global patterns of mushroom evolution.</title>
        <authorList>
            <person name="Varga T."/>
            <person name="Krizsan K."/>
            <person name="Foldi C."/>
            <person name="Dima B."/>
            <person name="Sanchez-Garcia M."/>
            <person name="Sanchez-Ramirez S."/>
            <person name="Szollosi G.J."/>
            <person name="Szarkandi J.G."/>
            <person name="Papp V."/>
            <person name="Albert L."/>
            <person name="Andreopoulos W."/>
            <person name="Angelini C."/>
            <person name="Antonin V."/>
            <person name="Barry K.W."/>
            <person name="Bougher N.L."/>
            <person name="Buchanan P."/>
            <person name="Buyck B."/>
            <person name="Bense V."/>
            <person name="Catcheside P."/>
            <person name="Chovatia M."/>
            <person name="Cooper J."/>
            <person name="Damon W."/>
            <person name="Desjardin D."/>
            <person name="Finy P."/>
            <person name="Geml J."/>
            <person name="Haridas S."/>
            <person name="Hughes K."/>
            <person name="Justo A."/>
            <person name="Karasinski D."/>
            <person name="Kautmanova I."/>
            <person name="Kiss B."/>
            <person name="Kocsube S."/>
            <person name="Kotiranta H."/>
            <person name="LaButti K.M."/>
            <person name="Lechner B.E."/>
            <person name="Liimatainen K."/>
            <person name="Lipzen A."/>
            <person name="Lukacs Z."/>
            <person name="Mihaltcheva S."/>
            <person name="Morgado L.N."/>
            <person name="Niskanen T."/>
            <person name="Noordeloos M.E."/>
            <person name="Ohm R.A."/>
            <person name="Ortiz-Santana B."/>
            <person name="Ovrebo C."/>
            <person name="Racz N."/>
            <person name="Riley R."/>
            <person name="Savchenko A."/>
            <person name="Shiryaev A."/>
            <person name="Soop K."/>
            <person name="Spirin V."/>
            <person name="Szebenyi C."/>
            <person name="Tomsovsky M."/>
            <person name="Tulloss R.E."/>
            <person name="Uehling J."/>
            <person name="Grigoriev I.V."/>
            <person name="Vagvolgyi C."/>
            <person name="Papp T."/>
            <person name="Martin F.M."/>
            <person name="Miettinen O."/>
            <person name="Hibbett D.S."/>
            <person name="Nagy L.G."/>
        </authorList>
    </citation>
    <scope>NUCLEOTIDE SEQUENCE [LARGE SCALE GENOMIC DNA]</scope>
    <source>
        <strain evidence="2 3">OMC1185</strain>
    </source>
</reference>
<dbReference type="Gene3D" id="1.10.510.10">
    <property type="entry name" value="Transferase(Phosphotransferase) domain 1"/>
    <property type="match status" value="1"/>
</dbReference>
<dbReference type="GO" id="GO:0005524">
    <property type="term" value="F:ATP binding"/>
    <property type="evidence" value="ECO:0007669"/>
    <property type="project" value="InterPro"/>
</dbReference>
<sequence length="292" mass="32407">MLDSTGTLQPTPIPDPLSASIQVVVEDQSTCRFCFLKLESIMQAHAARHTDLFTLQQQRAADALIWRSLPPHVHIVPLLAIPTNPDICFVTPWMPGGNISKYIEDHPNCDRLLLLAGVARGITFLHEIDIIHGDVKDTNVLVNSGGIACLTDLLTARRANAPIPLRFQQVWGTMRWNAPELLVPELYGRNAANNCPSKESDVYAFGLLAWQIFSGIVPFSNIRSDANAVLRIVQGDRPSRTQQCNEAGLTNELWDLIERCWVANDHLRPTMSEVARELEGLRAVAPDNKTHG</sequence>
<dbReference type="InterPro" id="IPR001245">
    <property type="entry name" value="Ser-Thr/Tyr_kinase_cat_dom"/>
</dbReference>
<evidence type="ECO:0000259" key="1">
    <source>
        <dbReference type="PROSITE" id="PS50011"/>
    </source>
</evidence>
<dbReference type="OrthoDB" id="3265205at2759"/>
<keyword evidence="3" id="KW-1185">Reference proteome</keyword>
<evidence type="ECO:0000313" key="3">
    <source>
        <dbReference type="Proteomes" id="UP000305948"/>
    </source>
</evidence>
<dbReference type="Proteomes" id="UP000305948">
    <property type="component" value="Unassembled WGS sequence"/>
</dbReference>
<dbReference type="PROSITE" id="PS00108">
    <property type="entry name" value="PROTEIN_KINASE_ST"/>
    <property type="match status" value="1"/>
</dbReference>
<gene>
    <name evidence="2" type="ORF">OE88DRAFT_1733684</name>
</gene>
<dbReference type="AlphaFoldDB" id="A0A5C3N9R5"/>
<evidence type="ECO:0000313" key="2">
    <source>
        <dbReference type="EMBL" id="TFK53815.1"/>
    </source>
</evidence>
<dbReference type="Pfam" id="PF07714">
    <property type="entry name" value="PK_Tyr_Ser-Thr"/>
    <property type="match status" value="1"/>
</dbReference>
<dbReference type="SMART" id="SM00220">
    <property type="entry name" value="S_TKc"/>
    <property type="match status" value="1"/>
</dbReference>
<dbReference type="GO" id="GO:0004674">
    <property type="term" value="F:protein serine/threonine kinase activity"/>
    <property type="evidence" value="ECO:0007669"/>
    <property type="project" value="TreeGrafter"/>
</dbReference>
<dbReference type="InterPro" id="IPR051681">
    <property type="entry name" value="Ser/Thr_Kinases-Pseudokinases"/>
</dbReference>
<dbReference type="EMBL" id="ML213507">
    <property type="protein sequence ID" value="TFK53815.1"/>
    <property type="molecule type" value="Genomic_DNA"/>
</dbReference>
<dbReference type="PANTHER" id="PTHR44329">
    <property type="entry name" value="SERINE/THREONINE-PROTEIN KINASE TNNI3K-RELATED"/>
    <property type="match status" value="1"/>
</dbReference>
<dbReference type="InterPro" id="IPR008271">
    <property type="entry name" value="Ser/Thr_kinase_AS"/>
</dbReference>
<dbReference type="PANTHER" id="PTHR44329:SF214">
    <property type="entry name" value="PROTEIN KINASE DOMAIN-CONTAINING PROTEIN"/>
    <property type="match status" value="1"/>
</dbReference>
<protein>
    <submittedName>
        <fullName evidence="2">Kinase-like protein</fullName>
    </submittedName>
</protein>
<dbReference type="InterPro" id="IPR000719">
    <property type="entry name" value="Prot_kinase_dom"/>
</dbReference>
<dbReference type="STRING" id="5364.A0A5C3N9R5"/>